<proteinExistence type="predicted"/>
<feature type="compositionally biased region" description="Low complexity" evidence="1">
    <location>
        <begin position="28"/>
        <end position="38"/>
    </location>
</feature>
<keyword evidence="3" id="KW-1185">Reference proteome</keyword>
<feature type="signal peptide" evidence="2">
    <location>
        <begin position="1"/>
        <end position="20"/>
    </location>
</feature>
<reference evidence="4" key="1">
    <citation type="submission" date="2022-11" db="UniProtKB">
        <authorList>
            <consortium name="WormBaseParasite"/>
        </authorList>
    </citation>
    <scope>IDENTIFICATION</scope>
</reference>
<dbReference type="AlphaFoldDB" id="A0A915DLI6"/>
<protein>
    <submittedName>
        <fullName evidence="4">Uncharacterized protein</fullName>
    </submittedName>
</protein>
<organism evidence="3 4">
    <name type="scientific">Ditylenchus dipsaci</name>
    <dbReference type="NCBI Taxonomy" id="166011"/>
    <lineage>
        <taxon>Eukaryota</taxon>
        <taxon>Metazoa</taxon>
        <taxon>Ecdysozoa</taxon>
        <taxon>Nematoda</taxon>
        <taxon>Chromadorea</taxon>
        <taxon>Rhabditida</taxon>
        <taxon>Tylenchina</taxon>
        <taxon>Tylenchomorpha</taxon>
        <taxon>Sphaerularioidea</taxon>
        <taxon>Anguinidae</taxon>
        <taxon>Anguininae</taxon>
        <taxon>Ditylenchus</taxon>
    </lineage>
</organism>
<evidence type="ECO:0000256" key="1">
    <source>
        <dbReference type="SAM" id="MobiDB-lite"/>
    </source>
</evidence>
<name>A0A915DLI6_9BILA</name>
<feature type="region of interest" description="Disordered" evidence="1">
    <location>
        <begin position="28"/>
        <end position="47"/>
    </location>
</feature>
<accession>A0A915DLI6</accession>
<dbReference type="WBParaSite" id="jg20632">
    <property type="protein sequence ID" value="jg20632"/>
    <property type="gene ID" value="jg20632"/>
</dbReference>
<evidence type="ECO:0000256" key="2">
    <source>
        <dbReference type="SAM" id="SignalP"/>
    </source>
</evidence>
<feature type="chain" id="PRO_5037365622" evidence="2">
    <location>
        <begin position="21"/>
        <end position="112"/>
    </location>
</feature>
<keyword evidence="2" id="KW-0732">Signal</keyword>
<evidence type="ECO:0000313" key="3">
    <source>
        <dbReference type="Proteomes" id="UP000887574"/>
    </source>
</evidence>
<sequence>MSFSGVCVFIFISVLHQTCFHRFNTAMSEGSSAVSSESIDYEEDSDYDLDEDKCMKTTEIENMAEKSEYAQKLTILNKEDGYVIYQKQMCDIGRRTKSSSHRANFLETLLYN</sequence>
<evidence type="ECO:0000313" key="4">
    <source>
        <dbReference type="WBParaSite" id="jg20632"/>
    </source>
</evidence>
<dbReference type="Proteomes" id="UP000887574">
    <property type="component" value="Unplaced"/>
</dbReference>